<dbReference type="Gene3D" id="2.60.120.10">
    <property type="entry name" value="Jelly Rolls"/>
    <property type="match status" value="1"/>
</dbReference>
<dbReference type="SUPFAM" id="SSF46689">
    <property type="entry name" value="Homeodomain-like"/>
    <property type="match status" value="2"/>
</dbReference>
<dbReference type="PROSITE" id="PS01124">
    <property type="entry name" value="HTH_ARAC_FAMILY_2"/>
    <property type="match status" value="1"/>
</dbReference>
<comment type="caution">
    <text evidence="5">The sequence shown here is derived from an EMBL/GenBank/DDBJ whole genome shotgun (WGS) entry which is preliminary data.</text>
</comment>
<reference evidence="5 6" key="1">
    <citation type="submission" date="2019-08" db="EMBL/GenBank/DDBJ databases">
        <title>Lewinella sp. strain SSH13 Genome sequencing and assembly.</title>
        <authorList>
            <person name="Kim I."/>
        </authorList>
    </citation>
    <scope>NUCLEOTIDE SEQUENCE [LARGE SCALE GENOMIC DNA]</scope>
    <source>
        <strain evidence="5 6">SSH13</strain>
    </source>
</reference>
<accession>A0A5C7FMH5</accession>
<proteinExistence type="predicted"/>
<keyword evidence="3" id="KW-0804">Transcription</keyword>
<dbReference type="PANTHER" id="PTHR43280">
    <property type="entry name" value="ARAC-FAMILY TRANSCRIPTIONAL REGULATOR"/>
    <property type="match status" value="1"/>
</dbReference>
<dbReference type="InterPro" id="IPR018062">
    <property type="entry name" value="HTH_AraC-typ_CS"/>
</dbReference>
<feature type="domain" description="HTH araC/xylS-type" evidence="4">
    <location>
        <begin position="189"/>
        <end position="287"/>
    </location>
</feature>
<dbReference type="InterPro" id="IPR009057">
    <property type="entry name" value="Homeodomain-like_sf"/>
</dbReference>
<dbReference type="PANTHER" id="PTHR43280:SF27">
    <property type="entry name" value="TRANSCRIPTIONAL REGULATOR MTLR"/>
    <property type="match status" value="1"/>
</dbReference>
<dbReference type="InterPro" id="IPR011051">
    <property type="entry name" value="RmlC_Cupin_sf"/>
</dbReference>
<evidence type="ECO:0000256" key="3">
    <source>
        <dbReference type="ARBA" id="ARBA00023163"/>
    </source>
</evidence>
<dbReference type="RefSeq" id="WP_147929307.1">
    <property type="nucleotide sequence ID" value="NZ_VOXD01000003.1"/>
</dbReference>
<dbReference type="AlphaFoldDB" id="A0A5C7FMH5"/>
<dbReference type="Proteomes" id="UP000321907">
    <property type="component" value="Unassembled WGS sequence"/>
</dbReference>
<dbReference type="SUPFAM" id="SSF51182">
    <property type="entry name" value="RmlC-like cupins"/>
    <property type="match status" value="1"/>
</dbReference>
<keyword evidence="2" id="KW-0238">DNA-binding</keyword>
<dbReference type="PROSITE" id="PS00041">
    <property type="entry name" value="HTH_ARAC_FAMILY_1"/>
    <property type="match status" value="1"/>
</dbReference>
<dbReference type="OrthoDB" id="9787988at2"/>
<evidence type="ECO:0000256" key="2">
    <source>
        <dbReference type="ARBA" id="ARBA00023125"/>
    </source>
</evidence>
<name>A0A5C7FMH5_9BACT</name>
<evidence type="ECO:0000313" key="5">
    <source>
        <dbReference type="EMBL" id="TXF91288.1"/>
    </source>
</evidence>
<organism evidence="5 6">
    <name type="scientific">Neolewinella aurantiaca</name>
    <dbReference type="NCBI Taxonomy" id="2602767"/>
    <lineage>
        <taxon>Bacteria</taxon>
        <taxon>Pseudomonadati</taxon>
        <taxon>Bacteroidota</taxon>
        <taxon>Saprospiria</taxon>
        <taxon>Saprospirales</taxon>
        <taxon>Lewinellaceae</taxon>
        <taxon>Neolewinella</taxon>
    </lineage>
</organism>
<dbReference type="InterPro" id="IPR014710">
    <property type="entry name" value="RmlC-like_jellyroll"/>
</dbReference>
<dbReference type="EMBL" id="VOXD01000003">
    <property type="protein sequence ID" value="TXF91288.1"/>
    <property type="molecule type" value="Genomic_DNA"/>
</dbReference>
<gene>
    <name evidence="5" type="ORF">FUA23_03430</name>
</gene>
<dbReference type="InterPro" id="IPR018060">
    <property type="entry name" value="HTH_AraC"/>
</dbReference>
<keyword evidence="1" id="KW-0805">Transcription regulation</keyword>
<sequence>MEITQHPIREQVTPIPGNSFLVKHYADPKARVNKTPNWHYHPELELVYVHGGHGRRHVGSHVSHYTDGELILIGSNLPHWGFTDRFTGNKAETVVQFSPEFPSADFLNLPEMRNVSYLFDRARNGLSFNGYTRRVMGARMEGLIDQPPLQRILTLVDILQKLAVSEEFESLNADGFHLQIATHGYDRFNDIQQFLSENFRRDIPLTEVAQVAGMTVPSFCRYFKKVTGNTFINYLTNFRIVYACKLLGDDHSAITEVAYDSGFNSQSQFNRAFRKFVGRTPSEYRADLWVGVSGSMPDEK</sequence>
<dbReference type="PRINTS" id="PR00032">
    <property type="entry name" value="HTHARAC"/>
</dbReference>
<protein>
    <submittedName>
        <fullName evidence="5">AraC family transcriptional regulator</fullName>
    </submittedName>
</protein>
<dbReference type="SMART" id="SM00342">
    <property type="entry name" value="HTH_ARAC"/>
    <property type="match status" value="1"/>
</dbReference>
<dbReference type="Pfam" id="PF12833">
    <property type="entry name" value="HTH_18"/>
    <property type="match status" value="1"/>
</dbReference>
<evidence type="ECO:0000259" key="4">
    <source>
        <dbReference type="PROSITE" id="PS01124"/>
    </source>
</evidence>
<dbReference type="GO" id="GO:0043565">
    <property type="term" value="F:sequence-specific DNA binding"/>
    <property type="evidence" value="ECO:0007669"/>
    <property type="project" value="InterPro"/>
</dbReference>
<dbReference type="InterPro" id="IPR020449">
    <property type="entry name" value="Tscrpt_reg_AraC-type_HTH"/>
</dbReference>
<evidence type="ECO:0000256" key="1">
    <source>
        <dbReference type="ARBA" id="ARBA00023015"/>
    </source>
</evidence>
<evidence type="ECO:0000313" key="6">
    <source>
        <dbReference type="Proteomes" id="UP000321907"/>
    </source>
</evidence>
<keyword evidence="6" id="KW-1185">Reference proteome</keyword>
<dbReference type="Gene3D" id="1.10.10.60">
    <property type="entry name" value="Homeodomain-like"/>
    <property type="match status" value="2"/>
</dbReference>
<dbReference type="GO" id="GO:0003700">
    <property type="term" value="F:DNA-binding transcription factor activity"/>
    <property type="evidence" value="ECO:0007669"/>
    <property type="project" value="InterPro"/>
</dbReference>